<accession>A0A9D4JTS7</accession>
<evidence type="ECO:0008006" key="4">
    <source>
        <dbReference type="Google" id="ProtNLM"/>
    </source>
</evidence>
<gene>
    <name evidence="2" type="ORF">DPMN_122084</name>
</gene>
<protein>
    <recommendedName>
        <fullName evidence="4">Kelch repeat protein</fullName>
    </recommendedName>
</protein>
<dbReference type="AlphaFoldDB" id="A0A9D4JTS7"/>
<evidence type="ECO:0000313" key="3">
    <source>
        <dbReference type="Proteomes" id="UP000828390"/>
    </source>
</evidence>
<evidence type="ECO:0000256" key="1">
    <source>
        <dbReference type="ARBA" id="ARBA00022441"/>
    </source>
</evidence>
<dbReference type="InterPro" id="IPR006652">
    <property type="entry name" value="Kelch_1"/>
</dbReference>
<sequence>MVYVDGYLYVVGGTSGYMYDMDVNRLNLADLTWESLVPKSAHVPEERLVQCFR</sequence>
<reference evidence="2" key="2">
    <citation type="submission" date="2020-11" db="EMBL/GenBank/DDBJ databases">
        <authorList>
            <person name="McCartney M.A."/>
            <person name="Auch B."/>
            <person name="Kono T."/>
            <person name="Mallez S."/>
            <person name="Becker A."/>
            <person name="Gohl D.M."/>
            <person name="Silverstein K.A.T."/>
            <person name="Koren S."/>
            <person name="Bechman K.B."/>
            <person name="Herman A."/>
            <person name="Abrahante J.E."/>
            <person name="Garbe J."/>
        </authorList>
    </citation>
    <scope>NUCLEOTIDE SEQUENCE</scope>
    <source>
        <strain evidence="2">Duluth1</strain>
        <tissue evidence="2">Whole animal</tissue>
    </source>
</reference>
<keyword evidence="1" id="KW-0880">Kelch repeat</keyword>
<dbReference type="Pfam" id="PF01344">
    <property type="entry name" value="Kelch_1"/>
    <property type="match status" value="1"/>
</dbReference>
<dbReference type="EMBL" id="JAIWYP010000005">
    <property type="protein sequence ID" value="KAH3820338.1"/>
    <property type="molecule type" value="Genomic_DNA"/>
</dbReference>
<dbReference type="InterPro" id="IPR015915">
    <property type="entry name" value="Kelch-typ_b-propeller"/>
</dbReference>
<dbReference type="Gene3D" id="2.120.10.80">
    <property type="entry name" value="Kelch-type beta propeller"/>
    <property type="match status" value="1"/>
</dbReference>
<evidence type="ECO:0000313" key="2">
    <source>
        <dbReference type="EMBL" id="KAH3820338.1"/>
    </source>
</evidence>
<name>A0A9D4JTS7_DREPO</name>
<dbReference type="Proteomes" id="UP000828390">
    <property type="component" value="Unassembled WGS sequence"/>
</dbReference>
<comment type="caution">
    <text evidence="2">The sequence shown here is derived from an EMBL/GenBank/DDBJ whole genome shotgun (WGS) entry which is preliminary data.</text>
</comment>
<reference evidence="2" key="1">
    <citation type="journal article" date="2019" name="bioRxiv">
        <title>The Genome of the Zebra Mussel, Dreissena polymorpha: A Resource for Invasive Species Research.</title>
        <authorList>
            <person name="McCartney M.A."/>
            <person name="Auch B."/>
            <person name="Kono T."/>
            <person name="Mallez S."/>
            <person name="Zhang Y."/>
            <person name="Obille A."/>
            <person name="Becker A."/>
            <person name="Abrahante J.E."/>
            <person name="Garbe J."/>
            <person name="Badalamenti J.P."/>
            <person name="Herman A."/>
            <person name="Mangelson H."/>
            <person name="Liachko I."/>
            <person name="Sullivan S."/>
            <person name="Sone E.D."/>
            <person name="Koren S."/>
            <person name="Silverstein K.A.T."/>
            <person name="Beckman K.B."/>
            <person name="Gohl D.M."/>
        </authorList>
    </citation>
    <scope>NUCLEOTIDE SEQUENCE</scope>
    <source>
        <strain evidence="2">Duluth1</strain>
        <tissue evidence="2">Whole animal</tissue>
    </source>
</reference>
<keyword evidence="3" id="KW-1185">Reference proteome</keyword>
<dbReference type="SUPFAM" id="SSF117281">
    <property type="entry name" value="Kelch motif"/>
    <property type="match status" value="1"/>
</dbReference>
<proteinExistence type="predicted"/>
<organism evidence="2 3">
    <name type="scientific">Dreissena polymorpha</name>
    <name type="common">Zebra mussel</name>
    <name type="synonym">Mytilus polymorpha</name>
    <dbReference type="NCBI Taxonomy" id="45954"/>
    <lineage>
        <taxon>Eukaryota</taxon>
        <taxon>Metazoa</taxon>
        <taxon>Spiralia</taxon>
        <taxon>Lophotrochozoa</taxon>
        <taxon>Mollusca</taxon>
        <taxon>Bivalvia</taxon>
        <taxon>Autobranchia</taxon>
        <taxon>Heteroconchia</taxon>
        <taxon>Euheterodonta</taxon>
        <taxon>Imparidentia</taxon>
        <taxon>Neoheterodontei</taxon>
        <taxon>Myida</taxon>
        <taxon>Dreissenoidea</taxon>
        <taxon>Dreissenidae</taxon>
        <taxon>Dreissena</taxon>
    </lineage>
</organism>